<reference evidence="1 2" key="1">
    <citation type="journal article" date="2022" name="Hortic Res">
        <title>A haplotype resolved chromosomal level avocado genome allows analysis of novel avocado genes.</title>
        <authorList>
            <person name="Nath O."/>
            <person name="Fletcher S.J."/>
            <person name="Hayward A."/>
            <person name="Shaw L.M."/>
            <person name="Masouleh A.K."/>
            <person name="Furtado A."/>
            <person name="Henry R.J."/>
            <person name="Mitter N."/>
        </authorList>
    </citation>
    <scope>NUCLEOTIDE SEQUENCE [LARGE SCALE GENOMIC DNA]</scope>
    <source>
        <strain evidence="2">cv. Hass</strain>
    </source>
</reference>
<accession>A0ACC2LQF4</accession>
<dbReference type="Proteomes" id="UP001234297">
    <property type="component" value="Chromosome 3"/>
</dbReference>
<evidence type="ECO:0000313" key="2">
    <source>
        <dbReference type="Proteomes" id="UP001234297"/>
    </source>
</evidence>
<organism evidence="1 2">
    <name type="scientific">Persea americana</name>
    <name type="common">Avocado</name>
    <dbReference type="NCBI Taxonomy" id="3435"/>
    <lineage>
        <taxon>Eukaryota</taxon>
        <taxon>Viridiplantae</taxon>
        <taxon>Streptophyta</taxon>
        <taxon>Embryophyta</taxon>
        <taxon>Tracheophyta</taxon>
        <taxon>Spermatophyta</taxon>
        <taxon>Magnoliopsida</taxon>
        <taxon>Magnoliidae</taxon>
        <taxon>Laurales</taxon>
        <taxon>Lauraceae</taxon>
        <taxon>Persea</taxon>
    </lineage>
</organism>
<name>A0ACC2LQF4_PERAE</name>
<protein>
    <submittedName>
        <fullName evidence="1">Uncharacterized protein</fullName>
    </submittedName>
</protein>
<keyword evidence="2" id="KW-1185">Reference proteome</keyword>
<dbReference type="EMBL" id="CM056811">
    <property type="protein sequence ID" value="KAJ8635641.1"/>
    <property type="molecule type" value="Genomic_DNA"/>
</dbReference>
<comment type="caution">
    <text evidence="1">The sequence shown here is derived from an EMBL/GenBank/DDBJ whole genome shotgun (WGS) entry which is preliminary data.</text>
</comment>
<sequence>MKLFSSLPILLSRPFLSFSSAPCSLSLSLSAPCFLFPSPRVSAPTLPLPLRSLLSLSLSLRLGSYPPSPSPLPALSFPLPASRFLPSISSPCPLRDSGQILRWNCGLLHQPSSIGDSNKNCEG</sequence>
<gene>
    <name evidence="1" type="ORF">MRB53_009908</name>
</gene>
<proteinExistence type="predicted"/>
<evidence type="ECO:0000313" key="1">
    <source>
        <dbReference type="EMBL" id="KAJ8635641.1"/>
    </source>
</evidence>